<keyword evidence="10" id="KW-1185">Reference proteome</keyword>
<keyword evidence="3 5" id="KW-0786">Thiamine pyrophosphate</keyword>
<dbReference type="AlphaFoldDB" id="A0A4P7SH41"/>
<dbReference type="GO" id="GO:0005975">
    <property type="term" value="P:carbohydrate metabolic process"/>
    <property type="evidence" value="ECO:0007669"/>
    <property type="project" value="InterPro"/>
</dbReference>
<dbReference type="Pfam" id="PF09364">
    <property type="entry name" value="XFP_N"/>
    <property type="match status" value="1"/>
</dbReference>
<sequence>MTTSIARDPRQTAGSPAPIAAGDFAAAEARTAWRAGTGRLDDATLQRIDKWWRAANYMSVGQIYLLDNPLLRRPLDRDDVKPRLLGHWGTTPGLNFLYAHLNRAVAEREQSTIYVTGPGHGGPGLVASAYLDGTYSEVYSDITEDEEGMRRLFRQFSFPGGIPSHVAPETPGSIHEGGELGYALSHAYGAAFDNPHLLVAAVVGDGEAETGPLATSWHSNKFVNPRQDGVVLPILHLNGYKIANPTILARIGDEELHALMVGYGHEPFVFVAGFDDEDALSIHGRFAALLDEVLDRIAAIKQRAAEGDESRPMWPMIVFRTPKGWTGPAWIDGKKTTGSWRAHQVPLASARDTPEHLAVLEEWLQSYRPAELFDATGRIEDDIRALAPSGDLRMSANPHTNGGLLLRDLRLPDFRDFAQDVPSPGATFAEAPRVLGQFLTEVVRRNPDNFRIFGPDETASNRLQAVYDATDKQWNARFEGPEVDEHLARVGRVMEMLSEHQCQGWLEGYLLTGRHGLFTSYEAFIHIVDSMVNQHAKWLKVTNDIPWRRPVASLNYLLSSHVWRQDHNGFSHQDPGFIDHVVNKKAEVVRVYLPPDANTLLSTYDHCLRSRQYVNVVVAGKQPAPNFLTMDEAVAHCTRGLGIWEWAGSEVPGEEPDVVLAAAGDVPTLEVLAAADILKRELPQLKVRVVNVVDLMRLQDETEHPHGLAHREFDTIFTADRPIVFAYHGYPWLIHRLTYRRNGHKNLHVRGYKEEGTTTTPFDMVMLNDLDRYHLVIDVIDHVHWLRASYAGLRQRMVDARIAAREYTREHGEDVPEVRDWVWPDAGETGTEVGGPQADRLSTTDTGGDNE</sequence>
<dbReference type="CDD" id="cd02011">
    <property type="entry name" value="TPP_PK"/>
    <property type="match status" value="1"/>
</dbReference>
<dbReference type="NCBIfam" id="NF003619">
    <property type="entry name" value="PRK05261.1-4"/>
    <property type="match status" value="1"/>
</dbReference>
<dbReference type="InterPro" id="IPR018969">
    <property type="entry name" value="Xul5P/Fru6P_PKetolase_C"/>
</dbReference>
<dbReference type="KEGG" id="celz:E5225_04795"/>
<dbReference type="InterPro" id="IPR005593">
    <property type="entry name" value="Xul5P/Fru6P_PKetolase"/>
</dbReference>
<dbReference type="RefSeq" id="WP_135973929.1">
    <property type="nucleotide sequence ID" value="NZ_CP039291.1"/>
</dbReference>
<dbReference type="EC" id="4.1.2.-" evidence="5"/>
<evidence type="ECO:0000256" key="6">
    <source>
        <dbReference type="SAM" id="MobiDB-lite"/>
    </source>
</evidence>
<dbReference type="GO" id="GO:0016832">
    <property type="term" value="F:aldehyde-lyase activity"/>
    <property type="evidence" value="ECO:0007669"/>
    <property type="project" value="UniProtKB-UniRule"/>
</dbReference>
<evidence type="ECO:0000256" key="1">
    <source>
        <dbReference type="ARBA" id="ARBA00001964"/>
    </source>
</evidence>
<dbReference type="EMBL" id="CP039291">
    <property type="protein sequence ID" value="QCB92978.1"/>
    <property type="molecule type" value="Genomic_DNA"/>
</dbReference>
<gene>
    <name evidence="9" type="ORF">E5225_04795</name>
</gene>
<accession>A0A4P7SH41</accession>
<feature type="region of interest" description="Disordered" evidence="6">
    <location>
        <begin position="818"/>
        <end position="851"/>
    </location>
</feature>
<evidence type="ECO:0000256" key="2">
    <source>
        <dbReference type="ARBA" id="ARBA00005623"/>
    </source>
</evidence>
<dbReference type="HAMAP" id="MF_01403">
    <property type="entry name" value="Phosphoketolase"/>
    <property type="match status" value="1"/>
</dbReference>
<dbReference type="OrthoDB" id="9768449at2"/>
<dbReference type="InterPro" id="IPR023962">
    <property type="entry name" value="Phosphoketolase"/>
</dbReference>
<dbReference type="FunFam" id="3.40.50.970:FF:000091">
    <property type="entry name" value="Xylulose-5-phosphate/fructose-6-phosphate phosphoketolase"/>
    <property type="match status" value="1"/>
</dbReference>
<evidence type="ECO:0000313" key="9">
    <source>
        <dbReference type="EMBL" id="QCB92978.1"/>
    </source>
</evidence>
<dbReference type="InterPro" id="IPR009014">
    <property type="entry name" value="Transketo_C/PFOR_II"/>
</dbReference>
<dbReference type="Gene3D" id="3.40.50.920">
    <property type="match status" value="1"/>
</dbReference>
<feature type="domain" description="Xylulose 5-phosphate/Fructose 6-phosphate phosphoketolase N-terminal" evidence="8">
    <location>
        <begin position="40"/>
        <end position="404"/>
    </location>
</feature>
<dbReference type="InterPro" id="IPR019790">
    <property type="entry name" value="Xul5P/Fru6P_PKetolase_CS"/>
</dbReference>
<dbReference type="InterPro" id="IPR019789">
    <property type="entry name" value="Xul5P/Fru6P_PKetolase_ThDP_BS"/>
</dbReference>
<evidence type="ECO:0000256" key="5">
    <source>
        <dbReference type="HAMAP-Rule" id="MF_01403"/>
    </source>
</evidence>
<dbReference type="SUPFAM" id="SSF52518">
    <property type="entry name" value="Thiamin diphosphate-binding fold (THDP-binding)"/>
    <property type="match status" value="2"/>
</dbReference>
<name>A0A4P7SH41_9CELL</name>
<dbReference type="PROSITE" id="PS60002">
    <property type="entry name" value="PHOSPHOKETOLASE_1"/>
    <property type="match status" value="1"/>
</dbReference>
<dbReference type="Proteomes" id="UP000296469">
    <property type="component" value="Chromosome"/>
</dbReference>
<reference evidence="9 10" key="1">
    <citation type="submission" date="2019-04" db="EMBL/GenBank/DDBJ databases">
        <title>Isolation and identification of Cellulomonas shaoxiangyii sp. Nov. isolated from feces of the Tibetan antelopes (Pantholops hodgsonii) in the Qinghai-Tibet plateau of China.</title>
        <authorList>
            <person name="Tian Z."/>
        </authorList>
    </citation>
    <scope>NUCLEOTIDE SEQUENCE [LARGE SCALE GENOMIC DNA]</scope>
    <source>
        <strain evidence="9 10">Z28</strain>
    </source>
</reference>
<dbReference type="PIRSF" id="PIRSF017245">
    <property type="entry name" value="Phosphoketolase"/>
    <property type="match status" value="1"/>
</dbReference>
<dbReference type="NCBIfam" id="NF003617">
    <property type="entry name" value="PRK05261.1-2"/>
    <property type="match status" value="1"/>
</dbReference>
<dbReference type="Gene3D" id="3.40.50.970">
    <property type="match status" value="2"/>
</dbReference>
<feature type="compositionally biased region" description="Polar residues" evidence="6">
    <location>
        <begin position="840"/>
        <end position="851"/>
    </location>
</feature>
<comment type="similarity">
    <text evidence="2 5">Belongs to the XFP family.</text>
</comment>
<dbReference type="Pfam" id="PF09363">
    <property type="entry name" value="XFP_C"/>
    <property type="match status" value="1"/>
</dbReference>
<dbReference type="InterPro" id="IPR018970">
    <property type="entry name" value="Xul5P/Fru6P_PKetolase_N"/>
</dbReference>
<dbReference type="GO" id="GO:0000287">
    <property type="term" value="F:magnesium ion binding"/>
    <property type="evidence" value="ECO:0007669"/>
    <property type="project" value="UniProtKB-ARBA"/>
</dbReference>
<proteinExistence type="inferred from homology"/>
<evidence type="ECO:0000256" key="3">
    <source>
        <dbReference type="ARBA" id="ARBA00023052"/>
    </source>
</evidence>
<comment type="cofactor">
    <cofactor evidence="1 5">
        <name>thiamine diphosphate</name>
        <dbReference type="ChEBI" id="CHEBI:58937"/>
    </cofactor>
</comment>
<protein>
    <recommendedName>
        <fullName evidence="5">Probable phosphoketolase</fullName>
        <ecNumber evidence="5">4.1.2.-</ecNumber>
    </recommendedName>
</protein>
<dbReference type="NCBIfam" id="NF003621">
    <property type="entry name" value="PRK05261.1-6"/>
    <property type="match status" value="1"/>
</dbReference>
<evidence type="ECO:0000259" key="8">
    <source>
        <dbReference type="Pfam" id="PF09364"/>
    </source>
</evidence>
<dbReference type="PROSITE" id="PS60003">
    <property type="entry name" value="PHOSPHOKETOLASE_2"/>
    <property type="match status" value="1"/>
</dbReference>
<evidence type="ECO:0000256" key="4">
    <source>
        <dbReference type="ARBA" id="ARBA00023239"/>
    </source>
</evidence>
<dbReference type="InterPro" id="IPR029061">
    <property type="entry name" value="THDP-binding"/>
</dbReference>
<evidence type="ECO:0000313" key="10">
    <source>
        <dbReference type="Proteomes" id="UP000296469"/>
    </source>
</evidence>
<evidence type="ECO:0000259" key="7">
    <source>
        <dbReference type="Pfam" id="PF09363"/>
    </source>
</evidence>
<dbReference type="PANTHER" id="PTHR31273:SF0">
    <property type="entry name" value="PHOSPHOKETOLASE-RELATED"/>
    <property type="match status" value="1"/>
</dbReference>
<keyword evidence="4 5" id="KW-0456">Lyase</keyword>
<feature type="domain" description="Xylulose 5-phosphate/Fructose 6-phosphate phosphoketolase C-terminal" evidence="7">
    <location>
        <begin position="621"/>
        <end position="823"/>
    </location>
</feature>
<dbReference type="Pfam" id="PF03894">
    <property type="entry name" value="XFP"/>
    <property type="match status" value="1"/>
</dbReference>
<organism evidence="9 10">
    <name type="scientific">Cellulomonas shaoxiangyii</name>
    <dbReference type="NCBI Taxonomy" id="2566013"/>
    <lineage>
        <taxon>Bacteria</taxon>
        <taxon>Bacillati</taxon>
        <taxon>Actinomycetota</taxon>
        <taxon>Actinomycetes</taxon>
        <taxon>Micrococcales</taxon>
        <taxon>Cellulomonadaceae</taxon>
        <taxon>Cellulomonas</taxon>
    </lineage>
</organism>
<dbReference type="PANTHER" id="PTHR31273">
    <property type="entry name" value="PHOSPHOKETOLASE-RELATED"/>
    <property type="match status" value="1"/>
</dbReference>